<keyword evidence="2" id="KW-1185">Reference proteome</keyword>
<comment type="caution">
    <text evidence="1">The sequence shown here is derived from an EMBL/GenBank/DDBJ whole genome shotgun (WGS) entry which is preliminary data.</text>
</comment>
<dbReference type="EMBL" id="JANPWB010000011">
    <property type="protein sequence ID" value="KAJ1132243.1"/>
    <property type="molecule type" value="Genomic_DNA"/>
</dbReference>
<proteinExistence type="predicted"/>
<feature type="non-terminal residue" evidence="1">
    <location>
        <position position="70"/>
    </location>
</feature>
<organism evidence="1 2">
    <name type="scientific">Pleurodeles waltl</name>
    <name type="common">Iberian ribbed newt</name>
    <dbReference type="NCBI Taxonomy" id="8319"/>
    <lineage>
        <taxon>Eukaryota</taxon>
        <taxon>Metazoa</taxon>
        <taxon>Chordata</taxon>
        <taxon>Craniata</taxon>
        <taxon>Vertebrata</taxon>
        <taxon>Euteleostomi</taxon>
        <taxon>Amphibia</taxon>
        <taxon>Batrachia</taxon>
        <taxon>Caudata</taxon>
        <taxon>Salamandroidea</taxon>
        <taxon>Salamandridae</taxon>
        <taxon>Pleurodelinae</taxon>
        <taxon>Pleurodeles</taxon>
    </lineage>
</organism>
<dbReference type="AlphaFoldDB" id="A0AAV7Q0I1"/>
<reference evidence="1" key="1">
    <citation type="journal article" date="2022" name="bioRxiv">
        <title>Sequencing and chromosome-scale assembly of the giantPleurodeles waltlgenome.</title>
        <authorList>
            <person name="Brown T."/>
            <person name="Elewa A."/>
            <person name="Iarovenko S."/>
            <person name="Subramanian E."/>
            <person name="Araus A.J."/>
            <person name="Petzold A."/>
            <person name="Susuki M."/>
            <person name="Suzuki K.-i.T."/>
            <person name="Hayashi T."/>
            <person name="Toyoda A."/>
            <person name="Oliveira C."/>
            <person name="Osipova E."/>
            <person name="Leigh N.D."/>
            <person name="Simon A."/>
            <person name="Yun M.H."/>
        </authorList>
    </citation>
    <scope>NUCLEOTIDE SEQUENCE</scope>
    <source>
        <strain evidence="1">20211129_DDA</strain>
        <tissue evidence="1">Liver</tissue>
    </source>
</reference>
<feature type="non-terminal residue" evidence="1">
    <location>
        <position position="1"/>
    </location>
</feature>
<gene>
    <name evidence="1" type="ORF">NDU88_010569</name>
</gene>
<dbReference type="Proteomes" id="UP001066276">
    <property type="component" value="Chromosome 7"/>
</dbReference>
<protein>
    <submittedName>
        <fullName evidence="1">Uncharacterized protein</fullName>
    </submittedName>
</protein>
<evidence type="ECO:0000313" key="1">
    <source>
        <dbReference type="EMBL" id="KAJ1132243.1"/>
    </source>
</evidence>
<accession>A0AAV7Q0I1</accession>
<name>A0AAV7Q0I1_PLEWA</name>
<evidence type="ECO:0000313" key="2">
    <source>
        <dbReference type="Proteomes" id="UP001066276"/>
    </source>
</evidence>
<sequence length="70" mass="7479">SWAVRSIFCQSTFFAATFVFKCSITLWYKLITIGDGAPVSLSLSGSLVGQPTALLHSSHKSAGTTISKRV</sequence>